<protein>
    <submittedName>
        <fullName evidence="1">Uncharacterized protein</fullName>
    </submittedName>
</protein>
<dbReference type="AlphaFoldDB" id="A0A235BVM4"/>
<evidence type="ECO:0000313" key="2">
    <source>
        <dbReference type="Proteomes" id="UP000215559"/>
    </source>
</evidence>
<dbReference type="EMBL" id="NOZP01000049">
    <property type="protein sequence ID" value="OYD16453.1"/>
    <property type="molecule type" value="Genomic_DNA"/>
</dbReference>
<sequence length="61" mass="6897">MTKIDAINQKLKRNGLLWIEPVPMLLDGIVDTTPTKTLLLKGKTGHMSPRRLKYQPVPARC</sequence>
<dbReference type="Proteomes" id="UP000215559">
    <property type="component" value="Unassembled WGS sequence"/>
</dbReference>
<name>A0A235BVM4_UNCW3</name>
<reference evidence="1 2" key="1">
    <citation type="submission" date="2017-07" db="EMBL/GenBank/DDBJ databases">
        <title>Recovery of genomes from metagenomes via a dereplication, aggregation, and scoring strategy.</title>
        <authorList>
            <person name="Sieber C.M."/>
            <person name="Probst A.J."/>
            <person name="Sharrar A."/>
            <person name="Thomas B.C."/>
            <person name="Hess M."/>
            <person name="Tringe S.G."/>
            <person name="Banfield J.F."/>
        </authorList>
    </citation>
    <scope>NUCLEOTIDE SEQUENCE [LARGE SCALE GENOMIC DNA]</scope>
    <source>
        <strain evidence="1">JGI_Cruoil_03_51_56</strain>
    </source>
</reference>
<organism evidence="1 2">
    <name type="scientific">candidate division WOR-3 bacterium JGI_Cruoil_03_51_56</name>
    <dbReference type="NCBI Taxonomy" id="1973747"/>
    <lineage>
        <taxon>Bacteria</taxon>
        <taxon>Bacteria division WOR-3</taxon>
    </lineage>
</organism>
<proteinExistence type="predicted"/>
<evidence type="ECO:0000313" key="1">
    <source>
        <dbReference type="EMBL" id="OYD16453.1"/>
    </source>
</evidence>
<accession>A0A235BVM4</accession>
<gene>
    <name evidence="1" type="ORF">CH330_02745</name>
</gene>
<comment type="caution">
    <text evidence="1">The sequence shown here is derived from an EMBL/GenBank/DDBJ whole genome shotgun (WGS) entry which is preliminary data.</text>
</comment>
<feature type="non-terminal residue" evidence="1">
    <location>
        <position position="61"/>
    </location>
</feature>